<evidence type="ECO:0000313" key="4">
    <source>
        <dbReference type="EMBL" id="TDS56522.1"/>
    </source>
</evidence>
<name>A0A4R7EXI7_9FLAO</name>
<evidence type="ECO:0000313" key="5">
    <source>
        <dbReference type="Proteomes" id="UP000295215"/>
    </source>
</evidence>
<sequence length="839" mass="98153">MAIKKRYIVIGLIWMTVSALYANSGRDSLSLNPDWNTLFPSQISEDGQWLIYYQNYINDPAQNKGFVIHTKNKKKKEITNMSKLSFLGNNLLVGKEKADLVIMNLSNFKEQVRIKEIQNFNVIKSNLSVCYLSKSKQLNIIKYAFGKEKQLFTANNVKKYIINNKQTYLLYQKEVNSKQLYSLDLKTFQACKITDLQWDLNAMVWNDAENAFVFKNKEYQLLFRDLQRRNSKAIQLPDSLHSIAENIQLSFFLNNDIYISYQTNDTTQSTNSKYIDIWNGNARNLHQSNRILQNIDYKAFIYHTKQNSLSELNRNRLKEYLNIQKPNYMVSYNPFEFIQYHKVYEDNRYILEQIEPQKTLAELTLTPHFQDQFNLSPDASAIVYPKGKYWELYNFKTKKQQSIKHSHPNTQPIWADDSKSLLIQNRNNLEQYDVKNRKSTIIAEFTDQYPVTIQLINTSKKKNSVFINVQTPILFTIVQSVTPSTSLYSYCRGEISKIVDQTTKLVNTLYLSRLTSADAQTIVWTEEDFNQPPIIKIAHRGKVEILVESNLSKEYYQWRKQKIITYQDKYGIELTGVLYYPKNYTKEKKYPMVTSVYERQGSTRNIFDIPTLFNQHGYNQSLLNESGYFVFLPDTYVSQEGPGLSALECVTKGIEAITNEEPSIDKTKLGLIGHSFGGYEANFIATQTDRFSAIVSGAGLADLIWNTYEFNYHLSKPNYSRFETIQYELGSSYADNPDKYLKNSPILYTQNINTPILLWTGMKDHNVHWENTRHMFIALKRYKKPSIALFYKNVNHAITNDLSQEQKDLTIRTINWFDYFLKDNKNINWIQNGIDEKKY</sequence>
<dbReference type="PANTHER" id="PTHR42776">
    <property type="entry name" value="SERINE PEPTIDASE S9 FAMILY MEMBER"/>
    <property type="match status" value="1"/>
</dbReference>
<gene>
    <name evidence="4" type="ORF">C8P70_12015</name>
</gene>
<accession>A0A4R7EXI7</accession>
<dbReference type="SUPFAM" id="SSF82171">
    <property type="entry name" value="DPP6 N-terminal domain-like"/>
    <property type="match status" value="1"/>
</dbReference>
<reference evidence="4 5" key="1">
    <citation type="submission" date="2019-03" db="EMBL/GenBank/DDBJ databases">
        <title>Genomic Encyclopedia of Archaeal and Bacterial Type Strains, Phase II (KMG-II): from individual species to whole genera.</title>
        <authorList>
            <person name="Goeker M."/>
        </authorList>
    </citation>
    <scope>NUCLEOTIDE SEQUENCE [LARGE SCALE GENOMIC DNA]</scope>
    <source>
        <strain evidence="4 5">DSM 28213</strain>
    </source>
</reference>
<dbReference type="PANTHER" id="PTHR42776:SF27">
    <property type="entry name" value="DIPEPTIDYL PEPTIDASE FAMILY MEMBER 6"/>
    <property type="match status" value="1"/>
</dbReference>
<dbReference type="EMBL" id="SOAG01000020">
    <property type="protein sequence ID" value="TDS56522.1"/>
    <property type="molecule type" value="Genomic_DNA"/>
</dbReference>
<proteinExistence type="predicted"/>
<protein>
    <submittedName>
        <fullName evidence="4">Prolyl oligopeptidase family protein</fullName>
    </submittedName>
</protein>
<keyword evidence="1" id="KW-0378">Hydrolase</keyword>
<dbReference type="RefSeq" id="WP_133713034.1">
    <property type="nucleotide sequence ID" value="NZ_SOAG01000020.1"/>
</dbReference>
<evidence type="ECO:0000259" key="3">
    <source>
        <dbReference type="Pfam" id="PF00326"/>
    </source>
</evidence>
<dbReference type="Proteomes" id="UP000295215">
    <property type="component" value="Unassembled WGS sequence"/>
</dbReference>
<dbReference type="AlphaFoldDB" id="A0A4R7EXI7"/>
<comment type="caution">
    <text evidence="4">The sequence shown here is derived from an EMBL/GenBank/DDBJ whole genome shotgun (WGS) entry which is preliminary data.</text>
</comment>
<dbReference type="Gene3D" id="3.40.50.1820">
    <property type="entry name" value="alpha/beta hydrolase"/>
    <property type="match status" value="1"/>
</dbReference>
<keyword evidence="2" id="KW-0472">Membrane</keyword>
<dbReference type="GO" id="GO:0006508">
    <property type="term" value="P:proteolysis"/>
    <property type="evidence" value="ECO:0007669"/>
    <property type="project" value="InterPro"/>
</dbReference>
<dbReference type="InterPro" id="IPR029058">
    <property type="entry name" value="AB_hydrolase_fold"/>
</dbReference>
<feature type="domain" description="Peptidase S9 prolyl oligopeptidase catalytic" evidence="3">
    <location>
        <begin position="651"/>
        <end position="821"/>
    </location>
</feature>
<evidence type="ECO:0000256" key="1">
    <source>
        <dbReference type="ARBA" id="ARBA00022801"/>
    </source>
</evidence>
<keyword evidence="5" id="KW-1185">Reference proteome</keyword>
<keyword evidence="2" id="KW-1133">Transmembrane helix</keyword>
<evidence type="ECO:0000256" key="2">
    <source>
        <dbReference type="SAM" id="Phobius"/>
    </source>
</evidence>
<dbReference type="InterPro" id="IPR001375">
    <property type="entry name" value="Peptidase_S9_cat"/>
</dbReference>
<dbReference type="SUPFAM" id="SSF53474">
    <property type="entry name" value="alpha/beta-Hydrolases"/>
    <property type="match status" value="1"/>
</dbReference>
<feature type="transmembrane region" description="Helical" evidence="2">
    <location>
        <begin position="7"/>
        <end position="24"/>
    </location>
</feature>
<keyword evidence="2" id="KW-0812">Transmembrane</keyword>
<organism evidence="4 5">
    <name type="scientific">Myroides indicus</name>
    <dbReference type="NCBI Taxonomy" id="1323422"/>
    <lineage>
        <taxon>Bacteria</taxon>
        <taxon>Pseudomonadati</taxon>
        <taxon>Bacteroidota</taxon>
        <taxon>Flavobacteriia</taxon>
        <taxon>Flavobacteriales</taxon>
        <taxon>Flavobacteriaceae</taxon>
        <taxon>Myroides</taxon>
    </lineage>
</organism>
<dbReference type="GO" id="GO:0004252">
    <property type="term" value="F:serine-type endopeptidase activity"/>
    <property type="evidence" value="ECO:0007669"/>
    <property type="project" value="TreeGrafter"/>
</dbReference>
<dbReference type="OrthoDB" id="9812921at2"/>
<dbReference type="Pfam" id="PF00326">
    <property type="entry name" value="Peptidase_S9"/>
    <property type="match status" value="1"/>
</dbReference>